<dbReference type="GO" id="GO:0045332">
    <property type="term" value="P:phospholipid translocation"/>
    <property type="evidence" value="ECO:0007669"/>
    <property type="project" value="TreeGrafter"/>
</dbReference>
<evidence type="ECO:0000256" key="11">
    <source>
        <dbReference type="ARBA" id="ARBA00022967"/>
    </source>
</evidence>
<comment type="catalytic activity">
    <reaction evidence="17">
        <text>Na(+)(in) + ATP + H2O = Na(+)(out) + ADP + phosphate + H(+)</text>
        <dbReference type="Rhea" id="RHEA:14633"/>
        <dbReference type="ChEBI" id="CHEBI:15377"/>
        <dbReference type="ChEBI" id="CHEBI:15378"/>
        <dbReference type="ChEBI" id="CHEBI:29101"/>
        <dbReference type="ChEBI" id="CHEBI:30616"/>
        <dbReference type="ChEBI" id="CHEBI:43474"/>
        <dbReference type="ChEBI" id="CHEBI:456216"/>
        <dbReference type="EC" id="7.2.2.3"/>
    </reaction>
    <physiologicalReaction direction="left-to-right" evidence="17">
        <dbReference type="Rhea" id="RHEA:14634"/>
    </physiologicalReaction>
</comment>
<comment type="similarity">
    <text evidence="3 21">Belongs to the cation transport ATPase (P-type) (TC 3.A.3) family. Type IV subfamily.</text>
</comment>
<dbReference type="InterPro" id="IPR023299">
    <property type="entry name" value="ATPase_P-typ_cyto_dom_N"/>
</dbReference>
<comment type="catalytic activity">
    <reaction evidence="16 21">
        <text>ATP + H2O + phospholipidSide 1 = ADP + phosphate + phospholipidSide 2.</text>
        <dbReference type="EC" id="7.6.2.1"/>
    </reaction>
</comment>
<feature type="domain" description="P-type ATPase C-terminal" evidence="24">
    <location>
        <begin position="890"/>
        <end position="1126"/>
    </location>
</feature>
<sequence length="1272" mass="147266">MNSERRSSVFAFEDNDKLKEEPLLKPSIGNDMFTQRFSQREDEKYLVNRKDTVRSDDMAGSKMVSYNETQQERTDSDNFDSTLLIPRRFELFKIYNKKRDKIKPFCNNEISTSKYNLITFLPKNLFFQFRKMSNLYFLLMACLELIKEISDSNGVPLMLMPLSFVVLVSMVKDIFEDLKRHKSDRFENNLKVLVGNHKTGEFDEKKWRDVHVGQIVKIRQNEFFPADIVLMNSSAHKGICYIETKNLDGETNLKHKQSNKITIDMSKSDEEVLKNFQGAYVECENPNEVLYKFDGTLILQNQPIPLGVDQMLLRGSSLKNTEYIYGIVIFTGHETKIMKNSARSQNKFSKLEKATSTYILVIVIIQISLSLLAAILNSIWEIVNYDNFPYIRVDDADKYGFFKNLIIKLGTWFLSLSNIVPISLLVTLELVKFIQATFISWDILIYDLDKDMPTKAQSSNLNEELGTVHYIFSDKTGTLTQNVMEFKKFSAGKYSYGKSSPQSDLYELKRNGITNVNFEDQMFNDHFNDPNHPNQQYLQTFIEVLAVCHTIIVEEKENQVVYNASSPDELALVNAAKFFGYTFKGRDEDSNLIVDVQGREIKYKLLNVIEFTSARKRMTVIVRTEDGKIRVMCKGADSIIIPLLKKNQSIVEKTTQYLDQYAKEGLRTLLIVEKEVNEEFYNEWNEEFQIALVSQHQREEQIGKVAEKIEHEFILIGSTAIEDKLQEDVSGTIKFLKEAGIKIWVLTGDKIETAINIGISCQLLTQEMEIFIVDQKSTKQIMLQITQHRRDQKLTELVRENGVIVSGEALIKITKNPRVKDEFLELAKAAKVVLACRVSPKQKAEIVRMVRVSQPDKTTLAIGDGANDVNMITAAHVGVGISGLEGQQAARSSDYAIGSFRFLKPLLFIHGREAYRRNSYLISYMFYKNVIFVFPIFWYGFISVFSGLFFYDGILYQLYNVQYTSMPIMFYALFDFQHTKEEFLRDPKYYKIGFKDECFNKFVFWRWIFYGIWQGALVLFLGFNTMEDVDGSSGRNSSYIVDAQFVYMGVVTLVNIKILTSSNTQTFWSFFFSIGSILTFIIEFFIVNLFSSSDVYLQWIFVYGHPQFYVALFFIGGALVLVDNGLHLAQYEIQQFIEIQEQYRTRKMKYLIDHDTAIQRRRITKLSHRGFAFSQEPGQSPQITDNLLNKIQKSIQYKYGFSPKVVESNTQYNPLEQLDKIQEEEADIIEQNHIQGFKQSHENLQNNYFLESKSSDTNEDERNKSSINMGLY</sequence>
<proteinExistence type="inferred from homology"/>
<dbReference type="OMA" id="FIGTMEW"/>
<dbReference type="AlphaFoldDB" id="A0A078AFA8"/>
<dbReference type="InterPro" id="IPR032630">
    <property type="entry name" value="P_typ_ATPase_c"/>
</dbReference>
<feature type="binding site" evidence="19">
    <location>
        <position position="634"/>
    </location>
    <ligand>
        <name>ATP</name>
        <dbReference type="ChEBI" id="CHEBI:30616"/>
    </ligand>
</feature>
<dbReference type="Gene3D" id="3.40.50.1000">
    <property type="entry name" value="HAD superfamily/HAD-like"/>
    <property type="match status" value="1"/>
</dbReference>
<keyword evidence="13" id="KW-0915">Sodium</keyword>
<keyword evidence="14 21" id="KW-0472">Membrane</keyword>
<gene>
    <name evidence="25" type="primary">Contig17211.g18330</name>
    <name evidence="25" type="ORF">STYLEM_9208</name>
</gene>
<evidence type="ECO:0000256" key="22">
    <source>
        <dbReference type="SAM" id="MobiDB-lite"/>
    </source>
</evidence>
<feature type="binding site" evidence="19">
    <location>
        <position position="569"/>
    </location>
    <ligand>
        <name>ATP</name>
        <dbReference type="ChEBI" id="CHEBI:30616"/>
    </ligand>
</feature>
<feature type="binding site" evidence="19">
    <location>
        <position position="837"/>
    </location>
    <ligand>
        <name>ATP</name>
        <dbReference type="ChEBI" id="CHEBI:30616"/>
    </ligand>
</feature>
<feature type="binding site" evidence="19">
    <location>
        <position position="843"/>
    </location>
    <ligand>
        <name>ATP</name>
        <dbReference type="ChEBI" id="CHEBI:30616"/>
    </ligand>
</feature>
<dbReference type="FunFam" id="3.40.50.1000:FF:000001">
    <property type="entry name" value="Phospholipid-transporting ATPase IC"/>
    <property type="match status" value="1"/>
</dbReference>
<feature type="transmembrane region" description="Helical" evidence="21">
    <location>
        <begin position="1043"/>
        <end position="1060"/>
    </location>
</feature>
<feature type="binding site" evidence="20">
    <location>
        <position position="864"/>
    </location>
    <ligand>
        <name>Mg(2+)</name>
        <dbReference type="ChEBI" id="CHEBI:18420"/>
    </ligand>
</feature>
<feature type="binding site" evidence="20">
    <location>
        <position position="476"/>
    </location>
    <ligand>
        <name>Mg(2+)</name>
        <dbReference type="ChEBI" id="CHEBI:18420"/>
    </ligand>
</feature>
<evidence type="ECO:0000256" key="10">
    <source>
        <dbReference type="ARBA" id="ARBA00022842"/>
    </source>
</evidence>
<reference evidence="25 26" key="1">
    <citation type="submission" date="2014-06" db="EMBL/GenBank/DDBJ databases">
        <authorList>
            <person name="Swart Estienne"/>
        </authorList>
    </citation>
    <scope>NUCLEOTIDE SEQUENCE [LARGE SCALE GENOMIC DNA]</scope>
    <source>
        <strain evidence="25 26">130c</strain>
    </source>
</reference>
<dbReference type="InterPro" id="IPR023214">
    <property type="entry name" value="HAD_sf"/>
</dbReference>
<feature type="transmembrane region" description="Helical" evidence="21">
    <location>
        <begin position="1067"/>
        <end position="1090"/>
    </location>
</feature>
<feature type="binding site" evidence="19">
    <location>
        <position position="475"/>
    </location>
    <ligand>
        <name>ATP</name>
        <dbReference type="ChEBI" id="CHEBI:30616"/>
    </ligand>
</feature>
<evidence type="ECO:0000313" key="26">
    <source>
        <dbReference type="Proteomes" id="UP000039865"/>
    </source>
</evidence>
<keyword evidence="12 21" id="KW-1133">Transmembrane helix</keyword>
<dbReference type="SUPFAM" id="SSF81660">
    <property type="entry name" value="Metal cation-transporting ATPase, ATP-binding domain N"/>
    <property type="match status" value="1"/>
</dbReference>
<keyword evidence="11 21" id="KW-1278">Translocase</keyword>
<evidence type="ECO:0000256" key="20">
    <source>
        <dbReference type="PIRSR" id="PIRSR606539-3"/>
    </source>
</evidence>
<comment type="subcellular location">
    <subcellularLocation>
        <location evidence="2">Cell membrane</location>
    </subcellularLocation>
    <subcellularLocation>
        <location evidence="1 21">Membrane</location>
        <topology evidence="1 21">Multi-pass membrane protein</topology>
    </subcellularLocation>
</comment>
<evidence type="ECO:0000256" key="3">
    <source>
        <dbReference type="ARBA" id="ARBA00008109"/>
    </source>
</evidence>
<dbReference type="SFLD" id="SFLDS00003">
    <property type="entry name" value="Haloacid_Dehalogenase"/>
    <property type="match status" value="1"/>
</dbReference>
<dbReference type="GO" id="GO:0005886">
    <property type="term" value="C:plasma membrane"/>
    <property type="evidence" value="ECO:0007669"/>
    <property type="project" value="UniProtKB-SubCell"/>
</dbReference>
<dbReference type="InParanoid" id="A0A078AFA8"/>
<dbReference type="InterPro" id="IPR001757">
    <property type="entry name" value="P_typ_ATPase"/>
</dbReference>
<dbReference type="PANTHER" id="PTHR24092">
    <property type="entry name" value="PROBABLE PHOSPHOLIPID-TRANSPORTING ATPASE"/>
    <property type="match status" value="1"/>
</dbReference>
<dbReference type="InterPro" id="IPR023298">
    <property type="entry name" value="ATPase_P-typ_TM_dom_sf"/>
</dbReference>
<feature type="binding site" evidence="19">
    <location>
        <position position="748"/>
    </location>
    <ligand>
        <name>ATP</name>
        <dbReference type="ChEBI" id="CHEBI:30616"/>
    </ligand>
</feature>
<evidence type="ECO:0000256" key="4">
    <source>
        <dbReference type="ARBA" id="ARBA00022475"/>
    </source>
</evidence>
<evidence type="ECO:0000259" key="24">
    <source>
        <dbReference type="Pfam" id="PF16212"/>
    </source>
</evidence>
<dbReference type="OrthoDB" id="377733at2759"/>
<dbReference type="FunCoup" id="A0A078AFA8">
    <property type="interactions" value="5"/>
</dbReference>
<dbReference type="GO" id="GO:0000287">
    <property type="term" value="F:magnesium ion binding"/>
    <property type="evidence" value="ECO:0007669"/>
    <property type="project" value="UniProtKB-UniRule"/>
</dbReference>
<comment type="cofactor">
    <cofactor evidence="20">
        <name>Mg(2+)</name>
        <dbReference type="ChEBI" id="CHEBI:18420"/>
    </cofactor>
</comment>
<feature type="transmembrane region" description="Helical" evidence="21">
    <location>
        <begin position="1096"/>
        <end position="1122"/>
    </location>
</feature>
<dbReference type="NCBIfam" id="TIGR01652">
    <property type="entry name" value="ATPase-Plipid"/>
    <property type="match status" value="1"/>
</dbReference>
<keyword evidence="15" id="KW-0406">Ion transport</keyword>
<dbReference type="InterPro" id="IPR008250">
    <property type="entry name" value="ATPase_P-typ_transduc_dom_A_sf"/>
</dbReference>
<evidence type="ECO:0000256" key="7">
    <source>
        <dbReference type="ARBA" id="ARBA00022723"/>
    </source>
</evidence>
<evidence type="ECO:0000256" key="2">
    <source>
        <dbReference type="ARBA" id="ARBA00004236"/>
    </source>
</evidence>
<feature type="binding site" evidence="19">
    <location>
        <position position="474"/>
    </location>
    <ligand>
        <name>ATP</name>
        <dbReference type="ChEBI" id="CHEBI:30616"/>
    </ligand>
</feature>
<evidence type="ECO:0000256" key="18">
    <source>
        <dbReference type="PIRSR" id="PIRSR606539-1"/>
    </source>
</evidence>
<feature type="binding site" evidence="19">
    <location>
        <position position="747"/>
    </location>
    <ligand>
        <name>ATP</name>
        <dbReference type="ChEBI" id="CHEBI:30616"/>
    </ligand>
</feature>
<dbReference type="InterPro" id="IPR006539">
    <property type="entry name" value="P-type_ATPase_IV"/>
</dbReference>
<feature type="transmembrane region" description="Helical" evidence="21">
    <location>
        <begin position="926"/>
        <end position="950"/>
    </location>
</feature>
<dbReference type="InterPro" id="IPR044492">
    <property type="entry name" value="P_typ_ATPase_HD_dom"/>
</dbReference>
<dbReference type="InterPro" id="IPR018303">
    <property type="entry name" value="ATPase_P-typ_P_site"/>
</dbReference>
<feature type="transmembrane region" description="Helical" evidence="21">
    <location>
        <begin position="357"/>
        <end position="380"/>
    </location>
</feature>
<evidence type="ECO:0000313" key="25">
    <source>
        <dbReference type="EMBL" id="CDW80212.1"/>
    </source>
</evidence>
<dbReference type="FunFam" id="3.40.50.1000:FF:000190">
    <property type="entry name" value="Phospholipid-transporting ATPase"/>
    <property type="match status" value="1"/>
</dbReference>
<dbReference type="InterPro" id="IPR036412">
    <property type="entry name" value="HAD-like_sf"/>
</dbReference>
<dbReference type="SFLD" id="SFLDG00002">
    <property type="entry name" value="C1.7:_P-type_atpase_like"/>
    <property type="match status" value="1"/>
</dbReference>
<dbReference type="GO" id="GO:0005524">
    <property type="term" value="F:ATP binding"/>
    <property type="evidence" value="ECO:0007669"/>
    <property type="project" value="UniProtKB-UniRule"/>
</dbReference>
<evidence type="ECO:0000256" key="1">
    <source>
        <dbReference type="ARBA" id="ARBA00004141"/>
    </source>
</evidence>
<feature type="binding site" evidence="19">
    <location>
        <position position="667"/>
    </location>
    <ligand>
        <name>ATP</name>
        <dbReference type="ChEBI" id="CHEBI:30616"/>
    </ligand>
</feature>
<feature type="active site" description="4-aspartylphosphate intermediate" evidence="18">
    <location>
        <position position="474"/>
    </location>
</feature>
<feature type="binding site" evidence="19">
    <location>
        <position position="867"/>
    </location>
    <ligand>
        <name>ATP</name>
        <dbReference type="ChEBI" id="CHEBI:30616"/>
    </ligand>
</feature>
<dbReference type="PRINTS" id="PR00119">
    <property type="entry name" value="CATATPASE"/>
</dbReference>
<dbReference type="SUPFAM" id="SSF56784">
    <property type="entry name" value="HAD-like"/>
    <property type="match status" value="1"/>
</dbReference>
<keyword evidence="26" id="KW-1185">Reference proteome</keyword>
<dbReference type="PANTHER" id="PTHR24092:SF150">
    <property type="entry name" value="PHOSPHOLIPID-TRANSPORTING ATPASE"/>
    <property type="match status" value="1"/>
</dbReference>
<keyword evidence="15" id="KW-0739">Sodium transport</keyword>
<feature type="binding site" evidence="19">
    <location>
        <position position="868"/>
    </location>
    <ligand>
        <name>ATP</name>
        <dbReference type="ChEBI" id="CHEBI:30616"/>
    </ligand>
</feature>
<keyword evidence="9 19" id="KW-0067">ATP-binding</keyword>
<evidence type="ECO:0000256" key="15">
    <source>
        <dbReference type="ARBA" id="ARBA00023201"/>
    </source>
</evidence>
<dbReference type="InterPro" id="IPR032631">
    <property type="entry name" value="P-type_ATPase_N"/>
</dbReference>
<dbReference type="Pfam" id="PF16209">
    <property type="entry name" value="PhoLip_ATPase_N"/>
    <property type="match status" value="1"/>
</dbReference>
<feature type="domain" description="P-type ATPase N-terminal" evidence="23">
    <location>
        <begin position="96"/>
        <end position="154"/>
    </location>
</feature>
<evidence type="ECO:0000256" key="9">
    <source>
        <dbReference type="ARBA" id="ARBA00022840"/>
    </source>
</evidence>
<dbReference type="Pfam" id="PF16212">
    <property type="entry name" value="PhoLip_ATPase_C"/>
    <property type="match status" value="1"/>
</dbReference>
<feature type="compositionally biased region" description="Basic and acidic residues" evidence="22">
    <location>
        <begin position="1253"/>
        <end position="1264"/>
    </location>
</feature>
<dbReference type="SFLD" id="SFLDF00027">
    <property type="entry name" value="p-type_atpase"/>
    <property type="match status" value="1"/>
</dbReference>
<dbReference type="SUPFAM" id="SSF81653">
    <property type="entry name" value="Calcium ATPase, transduction domain A"/>
    <property type="match status" value="1"/>
</dbReference>
<dbReference type="GO" id="GO:0016887">
    <property type="term" value="F:ATP hydrolysis activity"/>
    <property type="evidence" value="ECO:0007669"/>
    <property type="project" value="InterPro"/>
</dbReference>
<feature type="region of interest" description="Disordered" evidence="22">
    <location>
        <begin position="1251"/>
        <end position="1272"/>
    </location>
</feature>
<evidence type="ECO:0000256" key="13">
    <source>
        <dbReference type="ARBA" id="ARBA00023053"/>
    </source>
</evidence>
<dbReference type="FunFam" id="3.40.1110.10:FF:000087">
    <property type="entry name" value="Phospholipid-transporting ATPase"/>
    <property type="match status" value="1"/>
</dbReference>
<keyword evidence="6 21" id="KW-0812">Transmembrane</keyword>
<dbReference type="PROSITE" id="PS00154">
    <property type="entry name" value="ATPASE_E1_E2"/>
    <property type="match status" value="1"/>
</dbReference>
<dbReference type="SUPFAM" id="SSF81665">
    <property type="entry name" value="Calcium ATPase, transmembrane domain M"/>
    <property type="match status" value="1"/>
</dbReference>
<evidence type="ECO:0000256" key="16">
    <source>
        <dbReference type="ARBA" id="ARBA00034036"/>
    </source>
</evidence>
<evidence type="ECO:0000256" key="6">
    <source>
        <dbReference type="ARBA" id="ARBA00022692"/>
    </source>
</evidence>
<dbReference type="FunFam" id="2.70.150.10:FF:000021">
    <property type="entry name" value="Phospholipid-transporting ATPase"/>
    <property type="match status" value="1"/>
</dbReference>
<accession>A0A078AFA8</accession>
<feature type="binding site" evidence="20">
    <location>
        <position position="474"/>
    </location>
    <ligand>
        <name>Mg(2+)</name>
        <dbReference type="ChEBI" id="CHEBI:18420"/>
    </ligand>
</feature>
<evidence type="ECO:0000256" key="19">
    <source>
        <dbReference type="PIRSR" id="PIRSR606539-2"/>
    </source>
</evidence>
<keyword evidence="7 20" id="KW-0479">Metal-binding</keyword>
<keyword evidence="8 19" id="KW-0547">Nucleotide-binding</keyword>
<organism evidence="25 26">
    <name type="scientific">Stylonychia lemnae</name>
    <name type="common">Ciliate</name>
    <dbReference type="NCBI Taxonomy" id="5949"/>
    <lineage>
        <taxon>Eukaryota</taxon>
        <taxon>Sar</taxon>
        <taxon>Alveolata</taxon>
        <taxon>Ciliophora</taxon>
        <taxon>Intramacronucleata</taxon>
        <taxon>Spirotrichea</taxon>
        <taxon>Stichotrichia</taxon>
        <taxon>Sporadotrichida</taxon>
        <taxon>Oxytrichidae</taxon>
        <taxon>Stylonychinae</taxon>
        <taxon>Stylonychia</taxon>
    </lineage>
</organism>
<protein>
    <recommendedName>
        <fullName evidence="21">Phospholipid-transporting ATPase</fullName>
        <ecNumber evidence="21">7.6.2.1</ecNumber>
    </recommendedName>
</protein>
<dbReference type="EC" id="7.6.2.1" evidence="21"/>
<evidence type="ECO:0000256" key="21">
    <source>
        <dbReference type="RuleBase" id="RU362033"/>
    </source>
</evidence>
<keyword evidence="15" id="KW-0813">Transport</keyword>
<dbReference type="EMBL" id="CCKQ01008748">
    <property type="protein sequence ID" value="CDW80212.1"/>
    <property type="molecule type" value="Genomic_DNA"/>
</dbReference>
<dbReference type="Gene3D" id="2.70.150.10">
    <property type="entry name" value="Calcium-transporting ATPase, cytoplasmic transduction domain A"/>
    <property type="match status" value="1"/>
</dbReference>
<dbReference type="NCBIfam" id="TIGR01494">
    <property type="entry name" value="ATPase_P-type"/>
    <property type="match status" value="1"/>
</dbReference>
<dbReference type="Gene3D" id="3.40.1110.10">
    <property type="entry name" value="Calcium-transporting ATPase, cytoplasmic domain N"/>
    <property type="match status" value="1"/>
</dbReference>
<dbReference type="GO" id="GO:0008554">
    <property type="term" value="F:P-type sodium transporter activity"/>
    <property type="evidence" value="ECO:0007669"/>
    <property type="project" value="UniProtKB-EC"/>
</dbReference>
<dbReference type="GO" id="GO:0140326">
    <property type="term" value="F:ATPase-coupled intramembrane lipid transporter activity"/>
    <property type="evidence" value="ECO:0007669"/>
    <property type="project" value="UniProtKB-EC"/>
</dbReference>
<dbReference type="Proteomes" id="UP000039865">
    <property type="component" value="Unassembled WGS sequence"/>
</dbReference>
<feature type="transmembrane region" description="Helical" evidence="21">
    <location>
        <begin position="409"/>
        <end position="431"/>
    </location>
</feature>
<keyword evidence="4" id="KW-1003">Cell membrane</keyword>
<evidence type="ECO:0000256" key="14">
    <source>
        <dbReference type="ARBA" id="ARBA00023136"/>
    </source>
</evidence>
<feature type="binding site" evidence="20">
    <location>
        <position position="868"/>
    </location>
    <ligand>
        <name>Mg(2+)</name>
        <dbReference type="ChEBI" id="CHEBI:18420"/>
    </ligand>
</feature>
<feature type="transmembrane region" description="Helical" evidence="21">
    <location>
        <begin position="1004"/>
        <end position="1023"/>
    </location>
</feature>
<evidence type="ECO:0000256" key="5">
    <source>
        <dbReference type="ARBA" id="ARBA00022553"/>
    </source>
</evidence>
<keyword evidence="10 20" id="KW-0460">Magnesium</keyword>
<feature type="binding site" evidence="19">
    <location>
        <position position="476"/>
    </location>
    <ligand>
        <name>ATP</name>
        <dbReference type="ChEBI" id="CHEBI:30616"/>
    </ligand>
</feature>
<evidence type="ECO:0000256" key="17">
    <source>
        <dbReference type="ARBA" id="ARBA00049499"/>
    </source>
</evidence>
<evidence type="ECO:0000256" key="8">
    <source>
        <dbReference type="ARBA" id="ARBA00022741"/>
    </source>
</evidence>
<evidence type="ECO:0000259" key="23">
    <source>
        <dbReference type="Pfam" id="PF16209"/>
    </source>
</evidence>
<name>A0A078AFA8_STYLE</name>
<feature type="binding site" evidence="19">
    <location>
        <position position="749"/>
    </location>
    <ligand>
        <name>ATP</name>
        <dbReference type="ChEBI" id="CHEBI:30616"/>
    </ligand>
</feature>
<feature type="binding site" evidence="19">
    <location>
        <position position="611"/>
    </location>
    <ligand>
        <name>ATP</name>
        <dbReference type="ChEBI" id="CHEBI:30616"/>
    </ligand>
</feature>
<keyword evidence="5" id="KW-0597">Phosphoprotein</keyword>
<evidence type="ECO:0000256" key="12">
    <source>
        <dbReference type="ARBA" id="ARBA00022989"/>
    </source>
</evidence>
<dbReference type="Pfam" id="PF13246">
    <property type="entry name" value="Cation_ATPase"/>
    <property type="match status" value="1"/>
</dbReference>